<name>A0A8J2VG48_9BACL</name>
<evidence type="ECO:0000256" key="1">
    <source>
        <dbReference type="ARBA" id="ARBA00001974"/>
    </source>
</evidence>
<dbReference type="GO" id="GO:0019646">
    <property type="term" value="P:aerobic electron transport chain"/>
    <property type="evidence" value="ECO:0007669"/>
    <property type="project" value="TreeGrafter"/>
</dbReference>
<dbReference type="Gene3D" id="3.50.50.100">
    <property type="match status" value="1"/>
</dbReference>
<comment type="caution">
    <text evidence="7">The sequence shown here is derived from an EMBL/GenBank/DDBJ whole genome shotgun (WGS) entry which is preliminary data.</text>
</comment>
<dbReference type="GO" id="GO:0003955">
    <property type="term" value="F:NAD(P)H dehydrogenase (quinone) activity"/>
    <property type="evidence" value="ECO:0007669"/>
    <property type="project" value="TreeGrafter"/>
</dbReference>
<sequence length="400" mass="44436">MGLPKIVVLGAGYGGLMTITGLQKKLNENEAEVTLVNQNPYHYVTTKLHEPAAGTLDPDYARVNISDVIDERKVKFIQDVVTKIDKDNKEVHLKGASEPLKYDYLVIGLGSAPETFGIEGLLENAFFIRDLNGVRKIREHIEYQFSQYHQVDESKRDELVTIIVGGAGFTGIEFVGELVDRIPQLCREFDIPREKVRLINIEAAPTVLPGFDKELVDYAVNYLEGKGVEFRINTPIEQCKEDGVILKGGEEIKSATVVWTGGVRGNKLVEESGIETMRGRVKVDQYLRAPGHEDIFIIGDSSLVINEENERPYPPTAQIAMQQGQNVVKNLVAILRGGSMEPFKFHLKGTLASLGSHSAMGIVGKKKIYGKPALILKRLNDARWYFIIGGLGLAMKKFKL</sequence>
<keyword evidence="8" id="KW-1185">Reference proteome</keyword>
<reference evidence="7" key="1">
    <citation type="journal article" date="2014" name="Int. J. Syst. Evol. Microbiol.">
        <title>Complete genome sequence of Corynebacterium casei LMG S-19264T (=DSM 44701T), isolated from a smear-ripened cheese.</title>
        <authorList>
            <consortium name="US DOE Joint Genome Institute (JGI-PGF)"/>
            <person name="Walter F."/>
            <person name="Albersmeier A."/>
            <person name="Kalinowski J."/>
            <person name="Ruckert C."/>
        </authorList>
    </citation>
    <scope>NUCLEOTIDE SEQUENCE</scope>
    <source>
        <strain evidence="7">CGMCC 1.15179</strain>
    </source>
</reference>
<dbReference type="PRINTS" id="PR00368">
    <property type="entry name" value="FADPNR"/>
</dbReference>
<evidence type="ECO:0000256" key="3">
    <source>
        <dbReference type="ARBA" id="ARBA00022630"/>
    </source>
</evidence>
<evidence type="ECO:0000256" key="4">
    <source>
        <dbReference type="ARBA" id="ARBA00022827"/>
    </source>
</evidence>
<proteinExistence type="inferred from homology"/>
<dbReference type="InterPro" id="IPR051169">
    <property type="entry name" value="NADH-Q_oxidoreductase"/>
</dbReference>
<organism evidence="7 8">
    <name type="scientific">Marinithermofilum abyssi</name>
    <dbReference type="NCBI Taxonomy" id="1571185"/>
    <lineage>
        <taxon>Bacteria</taxon>
        <taxon>Bacillati</taxon>
        <taxon>Bacillota</taxon>
        <taxon>Bacilli</taxon>
        <taxon>Bacillales</taxon>
        <taxon>Thermoactinomycetaceae</taxon>
        <taxon>Marinithermofilum</taxon>
    </lineage>
</organism>
<dbReference type="EMBL" id="BMHQ01000002">
    <property type="protein sequence ID" value="GGE06849.1"/>
    <property type="molecule type" value="Genomic_DNA"/>
</dbReference>
<accession>A0A8J2VG48</accession>
<evidence type="ECO:0000313" key="7">
    <source>
        <dbReference type="EMBL" id="GGE06849.1"/>
    </source>
</evidence>
<keyword evidence="4" id="KW-0274">FAD</keyword>
<dbReference type="Pfam" id="PF07992">
    <property type="entry name" value="Pyr_redox_2"/>
    <property type="match status" value="1"/>
</dbReference>
<dbReference type="Proteomes" id="UP000625210">
    <property type="component" value="Unassembled WGS sequence"/>
</dbReference>
<keyword evidence="5" id="KW-0560">Oxidoreductase</keyword>
<dbReference type="RefSeq" id="WP_188646349.1">
    <property type="nucleotide sequence ID" value="NZ_BMHQ01000002.1"/>
</dbReference>
<evidence type="ECO:0000256" key="2">
    <source>
        <dbReference type="ARBA" id="ARBA00005272"/>
    </source>
</evidence>
<dbReference type="InterPro" id="IPR023753">
    <property type="entry name" value="FAD/NAD-binding_dom"/>
</dbReference>
<dbReference type="PANTHER" id="PTHR42913">
    <property type="entry name" value="APOPTOSIS-INDUCING FACTOR 1"/>
    <property type="match status" value="1"/>
</dbReference>
<evidence type="ECO:0000313" key="8">
    <source>
        <dbReference type="Proteomes" id="UP000625210"/>
    </source>
</evidence>
<evidence type="ECO:0000259" key="6">
    <source>
        <dbReference type="Pfam" id="PF07992"/>
    </source>
</evidence>
<protein>
    <submittedName>
        <fullName evidence="7">NADH dehydrogenase-like protein YumB</fullName>
    </submittedName>
</protein>
<feature type="domain" description="FAD/NAD(P)-binding" evidence="6">
    <location>
        <begin position="5"/>
        <end position="324"/>
    </location>
</feature>
<reference evidence="7" key="2">
    <citation type="submission" date="2020-09" db="EMBL/GenBank/DDBJ databases">
        <authorList>
            <person name="Sun Q."/>
            <person name="Zhou Y."/>
        </authorList>
    </citation>
    <scope>NUCLEOTIDE SEQUENCE</scope>
    <source>
        <strain evidence="7">CGMCC 1.15179</strain>
    </source>
</reference>
<evidence type="ECO:0000256" key="5">
    <source>
        <dbReference type="ARBA" id="ARBA00023002"/>
    </source>
</evidence>
<dbReference type="PANTHER" id="PTHR42913:SF3">
    <property type="entry name" value="64 KDA MITOCHONDRIAL NADH DEHYDROGENASE (EUROFUNG)"/>
    <property type="match status" value="1"/>
</dbReference>
<comment type="similarity">
    <text evidence="2">Belongs to the NADH dehydrogenase family.</text>
</comment>
<dbReference type="AlphaFoldDB" id="A0A8J2VG48"/>
<dbReference type="InterPro" id="IPR036188">
    <property type="entry name" value="FAD/NAD-bd_sf"/>
</dbReference>
<comment type="cofactor">
    <cofactor evidence="1">
        <name>FAD</name>
        <dbReference type="ChEBI" id="CHEBI:57692"/>
    </cofactor>
</comment>
<gene>
    <name evidence="7" type="primary">yumB</name>
    <name evidence="7" type="ORF">GCM10011571_05000</name>
</gene>
<dbReference type="SUPFAM" id="SSF51905">
    <property type="entry name" value="FAD/NAD(P)-binding domain"/>
    <property type="match status" value="2"/>
</dbReference>
<keyword evidence="3" id="KW-0285">Flavoprotein</keyword>